<dbReference type="Gene3D" id="3.80.10.10">
    <property type="entry name" value="Ribonuclease Inhibitor"/>
    <property type="match status" value="3"/>
</dbReference>
<feature type="transmembrane region" description="Helical" evidence="7">
    <location>
        <begin position="2200"/>
        <end position="2218"/>
    </location>
</feature>
<dbReference type="InterPro" id="IPR003591">
    <property type="entry name" value="Leu-rich_rpt_typical-subtyp"/>
</dbReference>
<dbReference type="InterPro" id="IPR013806">
    <property type="entry name" value="Kringle-like"/>
</dbReference>
<evidence type="ECO:0000313" key="10">
    <source>
        <dbReference type="Proteomes" id="UP000266841"/>
    </source>
</evidence>
<evidence type="ECO:0000256" key="1">
    <source>
        <dbReference type="ARBA" id="ARBA00022572"/>
    </source>
</evidence>
<reference evidence="9 10" key="1">
    <citation type="journal article" date="2012" name="Genome Biol.">
        <title>Genome and low-iron response of an oceanic diatom adapted to chronic iron limitation.</title>
        <authorList>
            <person name="Lommer M."/>
            <person name="Specht M."/>
            <person name="Roy A.S."/>
            <person name="Kraemer L."/>
            <person name="Andreson R."/>
            <person name="Gutowska M.A."/>
            <person name="Wolf J."/>
            <person name="Bergner S.V."/>
            <person name="Schilhabel M.B."/>
            <person name="Klostermeier U.C."/>
            <person name="Beiko R.G."/>
            <person name="Rosenstiel P."/>
            <person name="Hippler M."/>
            <person name="Laroche J."/>
        </authorList>
    </citation>
    <scope>NUCLEOTIDE SEQUENCE [LARGE SCALE GENOMIC DNA]</scope>
    <source>
        <strain evidence="9 10">CCMP1005</strain>
    </source>
</reference>
<dbReference type="InterPro" id="IPR013210">
    <property type="entry name" value="LRR_N_plant-typ"/>
</dbReference>
<feature type="compositionally biased region" description="Gly residues" evidence="6">
    <location>
        <begin position="90"/>
        <end position="100"/>
    </location>
</feature>
<evidence type="ECO:0000256" key="3">
    <source>
        <dbReference type="ARBA" id="ARBA00022737"/>
    </source>
</evidence>
<dbReference type="InterPro" id="IPR032675">
    <property type="entry name" value="LRR_dom_sf"/>
</dbReference>
<dbReference type="Proteomes" id="UP000266841">
    <property type="component" value="Unassembled WGS sequence"/>
</dbReference>
<sequence length="2366" mass="259001">GSSPLLRKFLPPSRRLQDAQRPGRVDLGAPRRGPDRPVVFVVGRELGPLLPRAQVHPSRAGRRGPCRSPTGAATRPSRRSRGSARRGGGRRGGAGGGSRGRPGVSPAASPALGASSSRLGGVDFEGGLLGLLGVPPVMALVFSPGRRYPSPPAGKGPQGPKEGVDDYVPVDTYGIRPGEPAKSATHPSTSGEPYNINDIPHIHPPPLIVIFSGDGREMDSNPSRAAGAGAAGGAASRRQPAAKTEDAGAEAVPPASTRDTASPKIGCGGSDAGLVASTIDGDEVRRAKRNGSTSSARGGGVVRSRVGRGRRGVSSSAFLLPGLLLLLHAVASFASNLAVTAERDGRRTANVEDGNDKAGSFERILQEGKNESNGLFDHFDEPTGLNEGAESVGGAGPANGGGGGGEDEAWLQLLQSITDEPNDEALQPALNGDSCKHQLLISLVYDEYPKYTVYDLSKIGSDSIFIHRGAYWDHPDAVSAENATSYHAYNQNVCLLDDGDYLFSVKHFKDKFYGKYELRLATGEIIVSGNDGFLGAGMNTLFSLPYNESSITTMTFEEYISDPSVATSPTSWPTSWPTYIYDESSISPVATSPTSWPSFSPTTVEESPAAPTPEEDQKFCCPLETSLNTPLTTSLPAAPTPEEDQVEVSNSCTPCPNGAVDESVLVVLPGQEEFYNCAFELEYMSQLEEGDDTCNYQYPFVQKFCCPLATSQEETSSNVTSPQTSSNVSTHSPQMQSNVPTRSPLPGYVGRGWCLDAQDRKYKSIIDDGSREIRSPHDCLDLCESIPVSDPSQLVGFEYDFKSLYLNTCYCLYTTLPDVTEELRNELGISEYDYSFILPTPAPTVSKLPTYDAGCFDFSLSFLLPKVINHGLYYLWSVTSLDYEGISWGETSSVLVVPEGELSNSIVTKRPLDDRVCLPADSSYELQINIHGSHPASETVKGTGVWFVLSAGEEHISCGEFPYAAAADKTATYTSDAVTFTSSDRTNDCVLQPGQGAGSGKELLPLQCLLSAFPTTSQGVNVNSSEWTKPECLVDVCKSDPSSCGCQNIDQADYRGTVNSTGVNGVCSLWSDNLDVDRYSNDAGLVSNHCRNPGGVNPYGAWCFIDIGDWGKTRYECNVPLCGVDEDQPLLWEACESGSLGFASLDNEMEALCEHQHCVADRGGDAPCTCLLEQWEYNYGSKARGRSECCAAAQKFSKMTDFEEVQAASCKCTLRSDCIDLNIGEKCLAYSEYCCNDDECKCDFATRACRLALSNGDEDADELCARAENSCCTGPFTFLSYGDGGCRCDFWEVGLVWILLVDVCFPSNTISMKPLCNEYHISATCDKAEATCCNNDGQCSCLFLTYAADELNYVRQDKDAICIDANLQVPNQQQELEALQGLYEETGGESWSVKDGWLKDSDHCDWHGIECNKDGFVSAVELRGNRLVGRFPFKYLSELKKLEKLDHKESVADNGGMVTAKFCNELCRGDKISTAGSNLVGFQIWRGDVANLSEQCYCLYSDGELPLPLKDGVTFDEETPAGTGPVMLTDNDPDNVCYGYTPPTPHTFLDSRKLAAVNISHNDLSGPIDILFAPSVKSLDASHNNFTHVKPFKKYKSSHSLRSFDLSSNLISQEFATLFVDKPRNIEEINLSNNLISGPIQTSEQFDFLRRLIVGSNKLSGTLPNLPSKFPNLVDLNLSSNMITGSINDGLTNHLVLKTLDLSGNMLTSFDEAAVLSNLVQLNHMDLSDNELGPTIPREIGKLKDKLILLDLSNNNFISRIPSELGSLQSDATVRLAGNQFDNTFLAPLSVCTIGHSQDSQGYFDLSDQPEYCPSERAALADFYNKAKGLEWTESTTQVPDLATNQLLSSLVDPAPLLYRTVSWLDDYDSHCLWKGVTCEDGRTIKIELRANGLSGRLSSSIGMLKDLRVLDISDNDIKDTIPSEIGLLEQLEFLKLSFNQFQREVPPDIENLRKLKLFQAHGNRITGTVTLFPGLEPDKFEESSYVTDCGSPSLFGNDPGPVNCTSCTMCCNEFEECYPAKKNAFLEWKDYEDFGWILLACVIAYLCLLNGVSALWDYRKKRMQRRITRRSSRYIRQKSAADEKYAIQSMGEGSVYSFFLHDNKLAWSIALVTVAIQFWMLHPFIIAAEFDLSDDRKDLVYTWKCDRVSDKCEDLGDLTWQGWFLFGLLMTTFMGKDIVCGVKMITLSGKMRHKVAQRVRFFVGGTFLSCISVYMFYVSTIYNISIATTNTELIYNAVISESTGRTKCFMILTMFTIRSPRAVLFVMEIDERVFETIDTVNQRWVDKVTKREETAEAKISNHGIGEKSDGALTSEEVEALLEQHTRQIEDRDQRTRQLEERLQLIEAKNAFPQSLHRIGGDLSDA</sequence>
<dbReference type="InterPro" id="IPR052595">
    <property type="entry name" value="LRRC69/RLP"/>
</dbReference>
<comment type="caution">
    <text evidence="9">The sequence shown here is derived from an EMBL/GenBank/DDBJ whole genome shotgun (WGS) entry which is preliminary data.</text>
</comment>
<proteinExistence type="predicted"/>
<evidence type="ECO:0000256" key="4">
    <source>
        <dbReference type="ARBA" id="ARBA00023157"/>
    </source>
</evidence>
<dbReference type="InterPro" id="IPR001611">
    <property type="entry name" value="Leu-rich_rpt"/>
</dbReference>
<feature type="compositionally biased region" description="Low complexity" evidence="6">
    <location>
        <begin position="101"/>
        <end position="114"/>
    </location>
</feature>
<feature type="region of interest" description="Disordered" evidence="6">
    <location>
        <begin position="631"/>
        <end position="650"/>
    </location>
</feature>
<feature type="compositionally biased region" description="Gly residues" evidence="6">
    <location>
        <begin position="391"/>
        <end position="404"/>
    </location>
</feature>
<dbReference type="Pfam" id="PF08263">
    <property type="entry name" value="LRRNT_2"/>
    <property type="match status" value="2"/>
</dbReference>
<feature type="region of interest" description="Disordered" evidence="6">
    <location>
        <begin position="211"/>
        <end position="307"/>
    </location>
</feature>
<keyword evidence="1" id="KW-0420">Kringle</keyword>
<keyword evidence="2" id="KW-0433">Leucine-rich repeat</keyword>
<feature type="region of interest" description="Disordered" evidence="6">
    <location>
        <begin position="1"/>
        <end position="114"/>
    </location>
</feature>
<keyword evidence="3" id="KW-0677">Repeat</keyword>
<feature type="coiled-coil region" evidence="5">
    <location>
        <begin position="2315"/>
        <end position="2349"/>
    </location>
</feature>
<feature type="compositionally biased region" description="Basic residues" evidence="6">
    <location>
        <begin position="76"/>
        <end position="89"/>
    </location>
</feature>
<dbReference type="PANTHER" id="PTHR48057:SF7">
    <property type="entry name" value="LEUCINE-RICH REPEAT SERINE_THREONINE-PROTEIN KINASE 1"/>
    <property type="match status" value="1"/>
</dbReference>
<feature type="compositionally biased region" description="Basic and acidic residues" evidence="6">
    <location>
        <begin position="15"/>
        <end position="24"/>
    </location>
</feature>
<accession>K0RVF8</accession>
<feature type="region of interest" description="Disordered" evidence="6">
    <location>
        <begin position="377"/>
        <end position="405"/>
    </location>
</feature>
<dbReference type="EMBL" id="AGNL01027031">
    <property type="protein sequence ID" value="EJK57793.1"/>
    <property type="molecule type" value="Genomic_DNA"/>
</dbReference>
<dbReference type="Gene3D" id="2.40.20.10">
    <property type="entry name" value="Plasminogen Kringle 4"/>
    <property type="match status" value="1"/>
</dbReference>
<feature type="non-terminal residue" evidence="9">
    <location>
        <position position="1"/>
    </location>
</feature>
<dbReference type="SMART" id="SM00130">
    <property type="entry name" value="KR"/>
    <property type="match status" value="1"/>
</dbReference>
<evidence type="ECO:0000259" key="8">
    <source>
        <dbReference type="PROSITE" id="PS50070"/>
    </source>
</evidence>
<dbReference type="PROSITE" id="PS51450">
    <property type="entry name" value="LRR"/>
    <property type="match status" value="2"/>
</dbReference>
<evidence type="ECO:0000256" key="7">
    <source>
        <dbReference type="SAM" id="Phobius"/>
    </source>
</evidence>
<feature type="region of interest" description="Disordered" evidence="6">
    <location>
        <begin position="592"/>
        <end position="616"/>
    </location>
</feature>
<gene>
    <name evidence="9" type="ORF">THAOC_22130</name>
</gene>
<feature type="transmembrane region" description="Helical" evidence="7">
    <location>
        <begin position="2106"/>
        <end position="2127"/>
    </location>
</feature>
<keyword evidence="10" id="KW-1185">Reference proteome</keyword>
<evidence type="ECO:0000256" key="2">
    <source>
        <dbReference type="ARBA" id="ARBA00022614"/>
    </source>
</evidence>
<feature type="region of interest" description="Disordered" evidence="6">
    <location>
        <begin position="172"/>
        <end position="198"/>
    </location>
</feature>
<dbReference type="SUPFAM" id="SSF57440">
    <property type="entry name" value="Kringle-like"/>
    <property type="match status" value="1"/>
</dbReference>
<dbReference type="OrthoDB" id="660555at2759"/>
<keyword evidence="7" id="KW-0812">Transmembrane</keyword>
<dbReference type="InterPro" id="IPR038178">
    <property type="entry name" value="Kringle_sf"/>
</dbReference>
<dbReference type="PANTHER" id="PTHR48057">
    <property type="entry name" value="LEUCINE-RICH REPEAT SERINE/THREONINE-PROTEIN KINASE 1"/>
    <property type="match status" value="1"/>
</dbReference>
<keyword evidence="7" id="KW-0472">Membrane</keyword>
<evidence type="ECO:0000313" key="9">
    <source>
        <dbReference type="EMBL" id="EJK57793.1"/>
    </source>
</evidence>
<feature type="compositionally biased region" description="Low complexity" evidence="6">
    <location>
        <begin position="592"/>
        <end position="603"/>
    </location>
</feature>
<evidence type="ECO:0000256" key="5">
    <source>
        <dbReference type="SAM" id="Coils"/>
    </source>
</evidence>
<feature type="transmembrane region" description="Helical" evidence="7">
    <location>
        <begin position="2035"/>
        <end position="2057"/>
    </location>
</feature>
<feature type="domain" description="Kringle" evidence="8">
    <location>
        <begin position="1045"/>
        <end position="1122"/>
    </location>
</feature>
<feature type="transmembrane region" description="Helical" evidence="7">
    <location>
        <begin position="2164"/>
        <end position="2188"/>
    </location>
</feature>
<dbReference type="InterPro" id="IPR000001">
    <property type="entry name" value="Kringle"/>
</dbReference>
<feature type="region of interest" description="Disordered" evidence="6">
    <location>
        <begin position="716"/>
        <end position="741"/>
    </location>
</feature>
<evidence type="ECO:0000256" key="6">
    <source>
        <dbReference type="SAM" id="MobiDB-lite"/>
    </source>
</evidence>
<keyword evidence="7" id="KW-1133">Transmembrane helix</keyword>
<feature type="region of interest" description="Disordered" evidence="6">
    <location>
        <begin position="147"/>
        <end position="166"/>
    </location>
</feature>
<protein>
    <recommendedName>
        <fullName evidence="8">Kringle domain-containing protein</fullName>
    </recommendedName>
</protein>
<dbReference type="Pfam" id="PF00560">
    <property type="entry name" value="LRR_1"/>
    <property type="match status" value="2"/>
</dbReference>
<dbReference type="SUPFAM" id="SSF52058">
    <property type="entry name" value="L domain-like"/>
    <property type="match status" value="2"/>
</dbReference>
<dbReference type="PROSITE" id="PS50070">
    <property type="entry name" value="KRINGLE_2"/>
    <property type="match status" value="1"/>
</dbReference>
<keyword evidence="5" id="KW-0175">Coiled coil</keyword>
<dbReference type="SMART" id="SM00369">
    <property type="entry name" value="LRR_TYP"/>
    <property type="match status" value="5"/>
</dbReference>
<organism evidence="9 10">
    <name type="scientific">Thalassiosira oceanica</name>
    <name type="common">Marine diatom</name>
    <dbReference type="NCBI Taxonomy" id="159749"/>
    <lineage>
        <taxon>Eukaryota</taxon>
        <taxon>Sar</taxon>
        <taxon>Stramenopiles</taxon>
        <taxon>Ochrophyta</taxon>
        <taxon>Bacillariophyta</taxon>
        <taxon>Coscinodiscophyceae</taxon>
        <taxon>Thalassiosirophycidae</taxon>
        <taxon>Thalassiosirales</taxon>
        <taxon>Thalassiosiraceae</taxon>
        <taxon>Thalassiosira</taxon>
    </lineage>
</organism>
<keyword evidence="4" id="KW-1015">Disulfide bond</keyword>
<name>K0RVF8_THAOC</name>